<feature type="region of interest" description="Disordered" evidence="1">
    <location>
        <begin position="109"/>
        <end position="128"/>
    </location>
</feature>
<reference evidence="2" key="1">
    <citation type="submission" date="2021-01" db="UniProtKB">
        <authorList>
            <consortium name="EnsemblPlants"/>
        </authorList>
    </citation>
    <scope>IDENTIFICATION</scope>
</reference>
<dbReference type="Gramene" id="QL93p0404_0079:mrna">
    <property type="protein sequence ID" value="QL93p0404_0079:mrna"/>
    <property type="gene ID" value="QL93p0404_0079"/>
</dbReference>
<feature type="compositionally biased region" description="Acidic residues" evidence="1">
    <location>
        <begin position="142"/>
        <end position="154"/>
    </location>
</feature>
<proteinExistence type="predicted"/>
<accession>A0A7N2N9M6</accession>
<protein>
    <submittedName>
        <fullName evidence="2">Uncharacterized protein</fullName>
    </submittedName>
</protein>
<evidence type="ECO:0000313" key="3">
    <source>
        <dbReference type="Proteomes" id="UP000594261"/>
    </source>
</evidence>
<dbReference type="EnsemblPlants" id="QL93p0404_0079:mrna">
    <property type="protein sequence ID" value="QL93p0404_0079:mrna"/>
    <property type="gene ID" value="QL93p0404_0079"/>
</dbReference>
<keyword evidence="3" id="KW-1185">Reference proteome</keyword>
<evidence type="ECO:0000256" key="1">
    <source>
        <dbReference type="SAM" id="MobiDB-lite"/>
    </source>
</evidence>
<feature type="compositionally biased region" description="Low complexity" evidence="1">
    <location>
        <begin position="157"/>
        <end position="175"/>
    </location>
</feature>
<dbReference type="AlphaFoldDB" id="A0A7N2N9M6"/>
<dbReference type="Proteomes" id="UP000594261">
    <property type="component" value="Unassembled WGS sequence"/>
</dbReference>
<name>A0A7N2N9M6_QUELO</name>
<sequence length="202" mass="22707">MLFWFTRGLAGTIGLFLLAAGMSITLHDKFTDPDKLSFFEIRDLYHLIGAPKEHRTYRYLLPKGDLEHDLRVIKTDPNVVNMTTLHMVWSADKIIIYTDIEVKPLAVEHPDGEGVTDDSVGGDGGVNEINLKGDYDEVVLEEKEDVENDEEEDVENLRSSLSSDPQLRSSSQLRSTAPITDPPSSQLRSSSQLRPSETHELR</sequence>
<dbReference type="InParanoid" id="A0A7N2N9M6"/>
<organism evidence="2 3">
    <name type="scientific">Quercus lobata</name>
    <name type="common">Valley oak</name>
    <dbReference type="NCBI Taxonomy" id="97700"/>
    <lineage>
        <taxon>Eukaryota</taxon>
        <taxon>Viridiplantae</taxon>
        <taxon>Streptophyta</taxon>
        <taxon>Embryophyta</taxon>
        <taxon>Tracheophyta</taxon>
        <taxon>Spermatophyta</taxon>
        <taxon>Magnoliopsida</taxon>
        <taxon>eudicotyledons</taxon>
        <taxon>Gunneridae</taxon>
        <taxon>Pentapetalae</taxon>
        <taxon>rosids</taxon>
        <taxon>fabids</taxon>
        <taxon>Fagales</taxon>
        <taxon>Fagaceae</taxon>
        <taxon>Quercus</taxon>
    </lineage>
</organism>
<feature type="compositionally biased region" description="Low complexity" evidence="1">
    <location>
        <begin position="183"/>
        <end position="195"/>
    </location>
</feature>
<evidence type="ECO:0000313" key="2">
    <source>
        <dbReference type="EnsemblPlants" id="QL93p0404_0079:mrna"/>
    </source>
</evidence>
<feature type="region of interest" description="Disordered" evidence="1">
    <location>
        <begin position="142"/>
        <end position="202"/>
    </location>
</feature>